<dbReference type="InterPro" id="IPR002213">
    <property type="entry name" value="UDP_glucos_trans"/>
</dbReference>
<reference evidence="6 7" key="1">
    <citation type="journal article" date="2016" name="G3 (Bethesda)">
        <title>First Draft Assembly and Annotation of the Genome of a California Endemic Oak Quercus lobata Nee (Fagaceae).</title>
        <authorList>
            <person name="Sork V.L."/>
            <person name="Fitz-Gibbon S.T."/>
            <person name="Puiu D."/>
            <person name="Crepeau M."/>
            <person name="Gugger P.F."/>
            <person name="Sherman R."/>
            <person name="Stevens K."/>
            <person name="Langley C.H."/>
            <person name="Pellegrini M."/>
            <person name="Salzberg S.L."/>
        </authorList>
    </citation>
    <scope>NUCLEOTIDE SEQUENCE [LARGE SCALE GENOMIC DNA]</scope>
    <source>
        <strain evidence="6 7">cv. SW786</strain>
    </source>
</reference>
<dbReference type="GO" id="GO:0035251">
    <property type="term" value="F:UDP-glucosyltransferase activity"/>
    <property type="evidence" value="ECO:0007669"/>
    <property type="project" value="InterPro"/>
</dbReference>
<reference evidence="6" key="2">
    <citation type="submission" date="2021-01" db="UniProtKB">
        <authorList>
            <consortium name="EnsemblPlants"/>
        </authorList>
    </citation>
    <scope>IDENTIFICATION</scope>
</reference>
<dbReference type="OrthoDB" id="5835829at2759"/>
<dbReference type="Pfam" id="PF00201">
    <property type="entry name" value="UDPGT"/>
    <property type="match status" value="1"/>
</dbReference>
<dbReference type="PANTHER" id="PTHR48048:SF83">
    <property type="entry name" value="GLYCOSYLTRANSFERASE"/>
    <property type="match status" value="1"/>
</dbReference>
<protein>
    <recommendedName>
        <fullName evidence="5">Glycosyltransferase</fullName>
        <ecNumber evidence="5">2.4.1.-</ecNumber>
    </recommendedName>
</protein>
<keyword evidence="3 4" id="KW-0808">Transferase</keyword>
<dbReference type="PROSITE" id="PS00375">
    <property type="entry name" value="UDPGT"/>
    <property type="match status" value="1"/>
</dbReference>
<dbReference type="FunCoup" id="A0A7N2LJF3">
    <property type="interactions" value="814"/>
</dbReference>
<sequence length="482" mass="53482">MKRAELVFIPAPGIGHLVSKILFAKQLLDQDNRFSITVLIIKRAYGTNMDAYIHSLVASESRIKLIHLPQVDPPPQELYLRSVEKYIADLIESHKTHVKEAIINQVLPNSSSIPLAGLVVDMFCTAMIDVAHELGVPSYVFFTSSAAFLGFMFYLPKRYDQLGTEFGESDHESDIPSYVNPVPTSVLPSFVFNKEGGHACMVNHGRKFKEAKGIIVNTFLELESHAISSVLDHEIPPVYTLGPLIKLKSQTDFSLGVINQAQHEKIMKWLDDQPQSSVVFLCFGSMGSFGASQLKEIALGLEQSGHRFLWSIRCASSDDKFAAPKDCMNLEDVLPQGFLGRTSEIGMICGWAPQVEVLAHKATGAFVSHCGWNSTLESLWYGVPIATWPIYAEQQINAFEMVRDLGLAVELRLDYRVGGEVVMAEEIKKAVECVMQGDSEVRKRVKEISEKSRKAVMNGGSSSASLGRLIEDISRNMVLEEK</sequence>
<dbReference type="AlphaFoldDB" id="A0A7N2LJF3"/>
<dbReference type="SUPFAM" id="SSF53756">
    <property type="entry name" value="UDP-Glycosyltransferase/glycogen phosphorylase"/>
    <property type="match status" value="1"/>
</dbReference>
<dbReference type="OMA" id="PPGEYTN"/>
<organism evidence="6 7">
    <name type="scientific">Quercus lobata</name>
    <name type="common">Valley oak</name>
    <dbReference type="NCBI Taxonomy" id="97700"/>
    <lineage>
        <taxon>Eukaryota</taxon>
        <taxon>Viridiplantae</taxon>
        <taxon>Streptophyta</taxon>
        <taxon>Embryophyta</taxon>
        <taxon>Tracheophyta</taxon>
        <taxon>Spermatophyta</taxon>
        <taxon>Magnoliopsida</taxon>
        <taxon>eudicotyledons</taxon>
        <taxon>Gunneridae</taxon>
        <taxon>Pentapetalae</taxon>
        <taxon>rosids</taxon>
        <taxon>fabids</taxon>
        <taxon>Fagales</taxon>
        <taxon>Fagaceae</taxon>
        <taxon>Quercus</taxon>
    </lineage>
</organism>
<proteinExistence type="inferred from homology"/>
<evidence type="ECO:0000256" key="4">
    <source>
        <dbReference type="RuleBase" id="RU003718"/>
    </source>
</evidence>
<dbReference type="GeneID" id="115986671"/>
<accession>A0A7N2LJF3</accession>
<dbReference type="Gene3D" id="3.40.50.2000">
    <property type="entry name" value="Glycogen Phosphorylase B"/>
    <property type="match status" value="2"/>
</dbReference>
<dbReference type="EnsemblPlants" id="QL04p063315:mrna">
    <property type="protein sequence ID" value="QL04p063315:mrna:CDS:1"/>
    <property type="gene ID" value="QL04p063315"/>
</dbReference>
<dbReference type="Proteomes" id="UP000594261">
    <property type="component" value="Chromosome 4"/>
</dbReference>
<dbReference type="RefSeq" id="XP_030965765.1">
    <property type="nucleotide sequence ID" value="XM_031109905.1"/>
</dbReference>
<dbReference type="InterPro" id="IPR050481">
    <property type="entry name" value="UDP-glycosyltransf_plant"/>
</dbReference>
<dbReference type="CDD" id="cd03784">
    <property type="entry name" value="GT1_Gtf-like"/>
    <property type="match status" value="1"/>
</dbReference>
<dbReference type="RefSeq" id="XP_030965763.1">
    <property type="nucleotide sequence ID" value="XM_031109903.1"/>
</dbReference>
<evidence type="ECO:0000313" key="6">
    <source>
        <dbReference type="EnsemblPlants" id="QL04p063315:mrna:CDS:1"/>
    </source>
</evidence>
<evidence type="ECO:0000256" key="3">
    <source>
        <dbReference type="ARBA" id="ARBA00022679"/>
    </source>
</evidence>
<evidence type="ECO:0000256" key="2">
    <source>
        <dbReference type="ARBA" id="ARBA00022676"/>
    </source>
</evidence>
<evidence type="ECO:0000256" key="1">
    <source>
        <dbReference type="ARBA" id="ARBA00009995"/>
    </source>
</evidence>
<keyword evidence="2 4" id="KW-0328">Glycosyltransferase</keyword>
<dbReference type="InParanoid" id="A0A7N2LJF3"/>
<dbReference type="EC" id="2.4.1.-" evidence="5"/>
<gene>
    <name evidence="6" type="primary">LOC115986671</name>
</gene>
<name>A0A7N2LJF3_QUELO</name>
<dbReference type="FunFam" id="3.40.50.2000:FF:000080">
    <property type="entry name" value="Glycosyltransferase"/>
    <property type="match status" value="1"/>
</dbReference>
<comment type="similarity">
    <text evidence="1 4">Belongs to the UDP-glycosyltransferase family.</text>
</comment>
<evidence type="ECO:0000313" key="7">
    <source>
        <dbReference type="Proteomes" id="UP000594261"/>
    </source>
</evidence>
<evidence type="ECO:0000256" key="5">
    <source>
        <dbReference type="RuleBase" id="RU362057"/>
    </source>
</evidence>
<dbReference type="EMBL" id="LRBV02000004">
    <property type="status" value="NOT_ANNOTATED_CDS"/>
    <property type="molecule type" value="Genomic_DNA"/>
</dbReference>
<dbReference type="Gramene" id="QL04p063315:mrna">
    <property type="protein sequence ID" value="QL04p063315:mrna:CDS:1"/>
    <property type="gene ID" value="QL04p063315"/>
</dbReference>
<keyword evidence="7" id="KW-1185">Reference proteome</keyword>
<dbReference type="PANTHER" id="PTHR48048">
    <property type="entry name" value="GLYCOSYLTRANSFERASE"/>
    <property type="match status" value="1"/>
</dbReference>
<dbReference type="FunFam" id="3.40.50.2000:FF:000056">
    <property type="entry name" value="Glycosyltransferase"/>
    <property type="match status" value="1"/>
</dbReference>
<dbReference type="InterPro" id="IPR035595">
    <property type="entry name" value="UDP_glycos_trans_CS"/>
</dbReference>
<dbReference type="KEGG" id="qlo:115986671"/>